<dbReference type="Proteomes" id="UP000520814">
    <property type="component" value="Unassembled WGS sequence"/>
</dbReference>
<name>A0A7W9W827_ARMRO</name>
<comment type="caution">
    <text evidence="2">The sequence shown here is derived from an EMBL/GenBank/DDBJ whole genome shotgun (WGS) entry which is preliminary data.</text>
</comment>
<dbReference type="InterPro" id="IPR041261">
    <property type="entry name" value="R2K_2"/>
</dbReference>
<keyword evidence="3" id="KW-1185">Reference proteome</keyword>
<dbReference type="EMBL" id="JACHGW010000003">
    <property type="protein sequence ID" value="MBB6051826.1"/>
    <property type="molecule type" value="Genomic_DNA"/>
</dbReference>
<reference evidence="2 3" key="1">
    <citation type="submission" date="2020-08" db="EMBL/GenBank/DDBJ databases">
        <title>Genomic Encyclopedia of Type Strains, Phase IV (KMG-IV): sequencing the most valuable type-strain genomes for metagenomic binning, comparative biology and taxonomic classification.</title>
        <authorList>
            <person name="Goeker M."/>
        </authorList>
    </citation>
    <scope>NUCLEOTIDE SEQUENCE [LARGE SCALE GENOMIC DNA]</scope>
    <source>
        <strain evidence="2 3">DSM 23562</strain>
    </source>
</reference>
<organism evidence="2 3">
    <name type="scientific">Armatimonas rosea</name>
    <dbReference type="NCBI Taxonomy" id="685828"/>
    <lineage>
        <taxon>Bacteria</taxon>
        <taxon>Bacillati</taxon>
        <taxon>Armatimonadota</taxon>
        <taxon>Armatimonadia</taxon>
        <taxon>Armatimonadales</taxon>
        <taxon>Armatimonadaceae</taxon>
        <taxon>Armatimonas</taxon>
    </lineage>
</organism>
<sequence>MAETLPRRGIPVTLFTAKQLARRQLALTPESLVAGSIDSVRSALKQLKIPLPEPHDYPDCLRPYLHRRVWTSTLGAELDRAADGAAPRFLKPAGHTKRFTGFVLESTADFWQAVGVSRSLPVCCSEVVAWRSEWRVFVLDGMVLDIRHYAGDSTALPERSVMEQAIATLTASKTHVRAYAIDFGVLATGQTALVEVNDGFSLGSYGLAPALYTDLTIARWEELLEASEA</sequence>
<feature type="domain" description="ATP-grasp" evidence="1">
    <location>
        <begin position="64"/>
        <end position="215"/>
    </location>
</feature>
<evidence type="ECO:0000313" key="2">
    <source>
        <dbReference type="EMBL" id="MBB6051826.1"/>
    </source>
</evidence>
<accession>A0A7W9W827</accession>
<gene>
    <name evidence="2" type="ORF">HNQ39_003636</name>
</gene>
<evidence type="ECO:0000313" key="3">
    <source>
        <dbReference type="Proteomes" id="UP000520814"/>
    </source>
</evidence>
<proteinExistence type="predicted"/>
<evidence type="ECO:0000259" key="1">
    <source>
        <dbReference type="Pfam" id="PF18299"/>
    </source>
</evidence>
<protein>
    <recommendedName>
        <fullName evidence="1">ATP-grasp domain-containing protein</fullName>
    </recommendedName>
</protein>
<dbReference type="Pfam" id="PF18299">
    <property type="entry name" value="R2K_2"/>
    <property type="match status" value="1"/>
</dbReference>
<dbReference type="AlphaFoldDB" id="A0A7W9W827"/>